<dbReference type="AlphaFoldDB" id="A0AAJ7W0A0"/>
<evidence type="ECO:0000313" key="2">
    <source>
        <dbReference type="RefSeq" id="XP_024939800.1"/>
    </source>
</evidence>
<sequence>MNFEDDIKDIYSYVNLEDIQKGFCECAEDTAPLDPEEENATSKPNPLEEFLERMALKFSEETVDVEGAELLNEEINGIGGCISKERICAVSLWLTECARRQEGMVGPRNLRHFLCPNLDGNPLYKNDADTDC</sequence>
<reference evidence="2" key="1">
    <citation type="submission" date="2025-08" db="UniProtKB">
        <authorList>
            <consortium name="RefSeq"/>
        </authorList>
    </citation>
    <scope>IDENTIFICATION</scope>
</reference>
<dbReference type="GeneID" id="107266724"/>
<dbReference type="Proteomes" id="UP000694920">
    <property type="component" value="Unplaced"/>
</dbReference>
<name>A0AAJ7W0A0_CEPCN</name>
<proteinExistence type="predicted"/>
<dbReference type="RefSeq" id="XP_024939800.1">
    <property type="nucleotide sequence ID" value="XM_025084032.1"/>
</dbReference>
<accession>A0AAJ7W0A0</accession>
<dbReference type="KEGG" id="ccin:107266724"/>
<keyword evidence="1" id="KW-1185">Reference proteome</keyword>
<organism evidence="1 2">
    <name type="scientific">Cephus cinctus</name>
    <name type="common">Wheat stem sawfly</name>
    <dbReference type="NCBI Taxonomy" id="211228"/>
    <lineage>
        <taxon>Eukaryota</taxon>
        <taxon>Metazoa</taxon>
        <taxon>Ecdysozoa</taxon>
        <taxon>Arthropoda</taxon>
        <taxon>Hexapoda</taxon>
        <taxon>Insecta</taxon>
        <taxon>Pterygota</taxon>
        <taxon>Neoptera</taxon>
        <taxon>Endopterygota</taxon>
        <taxon>Hymenoptera</taxon>
        <taxon>Cephoidea</taxon>
        <taxon>Cephidae</taxon>
        <taxon>Cephus</taxon>
    </lineage>
</organism>
<protein>
    <submittedName>
        <fullName evidence="2">Uncharacterized protein LOC107266724</fullName>
    </submittedName>
</protein>
<evidence type="ECO:0000313" key="1">
    <source>
        <dbReference type="Proteomes" id="UP000694920"/>
    </source>
</evidence>
<gene>
    <name evidence="2" type="primary">LOC107266724</name>
</gene>